<evidence type="ECO:0000256" key="15">
    <source>
        <dbReference type="ARBA" id="ARBA00032189"/>
    </source>
</evidence>
<keyword evidence="6" id="KW-1003">Cell membrane</keyword>
<evidence type="ECO:0000256" key="6">
    <source>
        <dbReference type="ARBA" id="ARBA00022475"/>
    </source>
</evidence>
<comment type="function">
    <text evidence="12">Cytochrome bo(3) ubiquinol terminal oxidase is the component of the aerobic respiratory chain of E.coli that predominates when cells are grown at high aeration. Has proton pump activity across the membrane in addition to electron transfer, pumping 2 protons/electron.</text>
</comment>
<comment type="subunit">
    <text evidence="3">Heterooctamer of two A chains, two B chains, two C chains and two D chains.</text>
</comment>
<evidence type="ECO:0000313" key="20">
    <source>
        <dbReference type="EMBL" id="MDA4843905.1"/>
    </source>
</evidence>
<dbReference type="InterPro" id="IPR024791">
    <property type="entry name" value="Cyt_c/ubiquinol_Oxase_su3"/>
</dbReference>
<dbReference type="Gene3D" id="1.20.120.80">
    <property type="entry name" value="Cytochrome c oxidase, subunit III, four-helix bundle"/>
    <property type="match status" value="1"/>
</dbReference>
<dbReference type="SUPFAM" id="SSF81452">
    <property type="entry name" value="Cytochrome c oxidase subunit III-like"/>
    <property type="match status" value="1"/>
</dbReference>
<keyword evidence="9 18" id="KW-1133">Transmembrane helix</keyword>
<evidence type="ECO:0000256" key="1">
    <source>
        <dbReference type="ARBA" id="ARBA00004651"/>
    </source>
</evidence>
<dbReference type="EMBL" id="JAPJZH010000001">
    <property type="protein sequence ID" value="MDA4843905.1"/>
    <property type="molecule type" value="Genomic_DNA"/>
</dbReference>
<proteinExistence type="inferred from homology"/>
<evidence type="ECO:0000256" key="3">
    <source>
        <dbReference type="ARBA" id="ARBA00011700"/>
    </source>
</evidence>
<dbReference type="InterPro" id="IPR013833">
    <property type="entry name" value="Cyt_c_oxidase_su3_a-hlx"/>
</dbReference>
<evidence type="ECO:0000256" key="13">
    <source>
        <dbReference type="ARBA" id="ARBA00030072"/>
    </source>
</evidence>
<protein>
    <recommendedName>
        <fullName evidence="4">Cytochrome bo(3) ubiquinol oxidase subunit 3</fullName>
    </recommendedName>
    <alternativeName>
        <fullName evidence="15">Cytochrome o ubiquinol oxidase subunit 3</fullName>
    </alternativeName>
    <alternativeName>
        <fullName evidence="13">Oxidase bo(3) subunit 3</fullName>
    </alternativeName>
    <alternativeName>
        <fullName evidence="16">Ubiquinol oxidase polypeptide III</fullName>
    </alternativeName>
    <alternativeName>
        <fullName evidence="14">Ubiquinol oxidase subunit 3</fullName>
    </alternativeName>
</protein>
<keyword evidence="11 18" id="KW-0472">Membrane</keyword>
<dbReference type="PROSITE" id="PS50253">
    <property type="entry name" value="COX3"/>
    <property type="match status" value="1"/>
</dbReference>
<comment type="similarity">
    <text evidence="2 17">Belongs to the cytochrome c oxidase subunit 3 family.</text>
</comment>
<name>A0ABT4VGS9_9HYPH</name>
<evidence type="ECO:0000256" key="16">
    <source>
        <dbReference type="ARBA" id="ARBA00032717"/>
    </source>
</evidence>
<comment type="subcellular location">
    <subcellularLocation>
        <location evidence="1 17">Cell membrane</location>
        <topology evidence="1 17">Multi-pass membrane protein</topology>
    </subcellularLocation>
</comment>
<feature type="domain" description="Heme-copper oxidase subunit III family profile" evidence="19">
    <location>
        <begin position="28"/>
        <end position="204"/>
    </location>
</feature>
<evidence type="ECO:0000259" key="19">
    <source>
        <dbReference type="PROSITE" id="PS50253"/>
    </source>
</evidence>
<gene>
    <name evidence="20" type="primary">cyoC</name>
    <name evidence="20" type="ORF">OOZ53_01020</name>
</gene>
<reference evidence="20" key="1">
    <citation type="submission" date="2022-11" db="EMBL/GenBank/DDBJ databases">
        <title>Hoeflea poritis sp. nov., isolated from scleractinian coral Porites lutea.</title>
        <authorList>
            <person name="Zhang G."/>
            <person name="Wei Q."/>
            <person name="Cai L."/>
        </authorList>
    </citation>
    <scope>NUCLEOTIDE SEQUENCE</scope>
    <source>
        <strain evidence="20">E7-10</strain>
    </source>
</reference>
<accession>A0ABT4VGS9</accession>
<evidence type="ECO:0000256" key="2">
    <source>
        <dbReference type="ARBA" id="ARBA00010581"/>
    </source>
</evidence>
<keyword evidence="21" id="KW-1185">Reference proteome</keyword>
<evidence type="ECO:0000256" key="5">
    <source>
        <dbReference type="ARBA" id="ARBA00022448"/>
    </source>
</evidence>
<keyword evidence="7 17" id="KW-0812">Transmembrane</keyword>
<feature type="transmembrane region" description="Helical" evidence="18">
    <location>
        <begin position="139"/>
        <end position="163"/>
    </location>
</feature>
<dbReference type="NCBIfam" id="TIGR02842">
    <property type="entry name" value="CyoC"/>
    <property type="match status" value="1"/>
</dbReference>
<dbReference type="InterPro" id="IPR033946">
    <property type="entry name" value="Ubiquinol_oxase_su3_dom"/>
</dbReference>
<dbReference type="CDD" id="cd02863">
    <property type="entry name" value="Ubiquinol_oxidase_III"/>
    <property type="match status" value="1"/>
</dbReference>
<evidence type="ECO:0000256" key="11">
    <source>
        <dbReference type="ARBA" id="ARBA00023136"/>
    </source>
</evidence>
<evidence type="ECO:0000256" key="17">
    <source>
        <dbReference type="RuleBase" id="RU003376"/>
    </source>
</evidence>
<keyword evidence="5" id="KW-0813">Transport</keyword>
<dbReference type="Proteomes" id="UP001148313">
    <property type="component" value="Unassembled WGS sequence"/>
</dbReference>
<sequence length="205" mass="21791">MAIADTHPAHEEPAVHLGGGEEFEEREFGFWLYLMTDAVIFALLFATYVVMSGNIAAGPDAKSLFSLPHTAGETLLLLCSSITFGFATLASLAGQSGRVIQWLIVTMLLGAGFVAMEIIEFAGMISAGAGPGTSGFLSAFLTLVGTHGLHVSLGIVGIAVMAVQVSIKGLTNPVRSRLYRLGLFWHFLDIIWIGIFSVVYLPGVM</sequence>
<evidence type="ECO:0000256" key="8">
    <source>
        <dbReference type="ARBA" id="ARBA00022982"/>
    </source>
</evidence>
<evidence type="ECO:0000256" key="18">
    <source>
        <dbReference type="SAM" id="Phobius"/>
    </source>
</evidence>
<feature type="transmembrane region" description="Helical" evidence="18">
    <location>
        <begin position="30"/>
        <end position="51"/>
    </location>
</feature>
<evidence type="ECO:0000256" key="7">
    <source>
        <dbReference type="ARBA" id="ARBA00022692"/>
    </source>
</evidence>
<keyword evidence="8" id="KW-0249">Electron transport</keyword>
<feature type="transmembrane region" description="Helical" evidence="18">
    <location>
        <begin position="183"/>
        <end position="203"/>
    </location>
</feature>
<keyword evidence="10" id="KW-0560">Oxidoreductase</keyword>
<organism evidence="20 21">
    <name type="scientific">Hoeflea poritis</name>
    <dbReference type="NCBI Taxonomy" id="2993659"/>
    <lineage>
        <taxon>Bacteria</taxon>
        <taxon>Pseudomonadati</taxon>
        <taxon>Pseudomonadota</taxon>
        <taxon>Alphaproteobacteria</taxon>
        <taxon>Hyphomicrobiales</taxon>
        <taxon>Rhizobiaceae</taxon>
        <taxon>Hoeflea</taxon>
    </lineage>
</organism>
<comment type="caution">
    <text evidence="20">The sequence shown here is derived from an EMBL/GenBank/DDBJ whole genome shotgun (WGS) entry which is preliminary data.</text>
</comment>
<evidence type="ECO:0000256" key="14">
    <source>
        <dbReference type="ARBA" id="ARBA00031884"/>
    </source>
</evidence>
<dbReference type="InterPro" id="IPR000298">
    <property type="entry name" value="Cyt_c_oxidase-like_su3"/>
</dbReference>
<dbReference type="RefSeq" id="WP_271087419.1">
    <property type="nucleotide sequence ID" value="NZ_JAPJZH010000001.1"/>
</dbReference>
<evidence type="ECO:0000256" key="9">
    <source>
        <dbReference type="ARBA" id="ARBA00022989"/>
    </source>
</evidence>
<dbReference type="PANTHER" id="PTHR11403">
    <property type="entry name" value="CYTOCHROME C OXIDASE SUBUNIT III"/>
    <property type="match status" value="1"/>
</dbReference>
<dbReference type="InterPro" id="IPR035973">
    <property type="entry name" value="Cyt_c_oxidase_su3-like_sf"/>
</dbReference>
<evidence type="ECO:0000256" key="4">
    <source>
        <dbReference type="ARBA" id="ARBA00014687"/>
    </source>
</evidence>
<feature type="transmembrane region" description="Helical" evidence="18">
    <location>
        <begin position="71"/>
        <end position="92"/>
    </location>
</feature>
<evidence type="ECO:0000256" key="10">
    <source>
        <dbReference type="ARBA" id="ARBA00023002"/>
    </source>
</evidence>
<dbReference type="PANTHER" id="PTHR11403:SF2">
    <property type="entry name" value="CYTOCHROME BO(3) UBIQUINOL OXIDASE SUBUNIT 3"/>
    <property type="match status" value="1"/>
</dbReference>
<evidence type="ECO:0000313" key="21">
    <source>
        <dbReference type="Proteomes" id="UP001148313"/>
    </source>
</evidence>
<feature type="transmembrane region" description="Helical" evidence="18">
    <location>
        <begin position="99"/>
        <end position="119"/>
    </location>
</feature>
<dbReference type="InterPro" id="IPR014206">
    <property type="entry name" value="Cyt_c_ubiqinol_oxidase_su3"/>
</dbReference>
<dbReference type="Pfam" id="PF00510">
    <property type="entry name" value="COX3"/>
    <property type="match status" value="1"/>
</dbReference>
<evidence type="ECO:0000256" key="12">
    <source>
        <dbReference type="ARBA" id="ARBA00025694"/>
    </source>
</evidence>